<gene>
    <name evidence="9" type="ORF">BBBOND_0201020</name>
</gene>
<keyword evidence="6" id="KW-1015">Disulfide bond</keyword>
<evidence type="ECO:0000256" key="1">
    <source>
        <dbReference type="ARBA" id="ARBA00004236"/>
    </source>
</evidence>
<keyword evidence="4" id="KW-0732">Signal</keyword>
<organism evidence="9 10">
    <name type="scientific">Babesia bigemina</name>
    <dbReference type="NCBI Taxonomy" id="5866"/>
    <lineage>
        <taxon>Eukaryota</taxon>
        <taxon>Sar</taxon>
        <taxon>Alveolata</taxon>
        <taxon>Apicomplexa</taxon>
        <taxon>Aconoidasida</taxon>
        <taxon>Piroplasmida</taxon>
        <taxon>Babesiidae</taxon>
        <taxon>Babesia</taxon>
    </lineage>
</organism>
<evidence type="ECO:0000256" key="7">
    <source>
        <dbReference type="ARBA" id="ARBA00023180"/>
    </source>
</evidence>
<dbReference type="VEuPathDB" id="PiroplasmaDB:BBBOND_0201020"/>
<protein>
    <recommendedName>
        <fullName evidence="8">6-Cys domain-containing protein</fullName>
    </recommendedName>
</protein>
<accession>A0A061DB40</accession>
<comment type="subcellular location">
    <subcellularLocation>
        <location evidence="1">Cell membrane</location>
    </subcellularLocation>
    <subcellularLocation>
        <location evidence="2">Cell surface</location>
    </subcellularLocation>
</comment>
<dbReference type="GO" id="GO:0009986">
    <property type="term" value="C:cell surface"/>
    <property type="evidence" value="ECO:0007669"/>
    <property type="project" value="UniProtKB-SubCell"/>
</dbReference>
<evidence type="ECO:0000259" key="8">
    <source>
        <dbReference type="PROSITE" id="PS51701"/>
    </source>
</evidence>
<evidence type="ECO:0000256" key="3">
    <source>
        <dbReference type="ARBA" id="ARBA00022475"/>
    </source>
</evidence>
<evidence type="ECO:0000313" key="9">
    <source>
        <dbReference type="EMBL" id="CDR94945.1"/>
    </source>
</evidence>
<feature type="domain" description="6-Cys" evidence="8">
    <location>
        <begin position="829"/>
        <end position="959"/>
    </location>
</feature>
<dbReference type="Gene3D" id="2.60.40.2860">
    <property type="match status" value="1"/>
</dbReference>
<evidence type="ECO:0000313" key="10">
    <source>
        <dbReference type="Proteomes" id="UP000033188"/>
    </source>
</evidence>
<dbReference type="AlphaFoldDB" id="A0A061DB40"/>
<evidence type="ECO:0000256" key="4">
    <source>
        <dbReference type="ARBA" id="ARBA00022729"/>
    </source>
</evidence>
<dbReference type="InterPro" id="IPR010884">
    <property type="entry name" value="6_CYS_dom"/>
</dbReference>
<dbReference type="Pfam" id="PF07422">
    <property type="entry name" value="s48_45"/>
    <property type="match status" value="1"/>
</dbReference>
<dbReference type="OrthoDB" id="365660at2759"/>
<dbReference type="GO" id="GO:0005886">
    <property type="term" value="C:plasma membrane"/>
    <property type="evidence" value="ECO:0007669"/>
    <property type="project" value="UniProtKB-SubCell"/>
</dbReference>
<evidence type="ECO:0000256" key="2">
    <source>
        <dbReference type="ARBA" id="ARBA00004241"/>
    </source>
</evidence>
<keyword evidence="3" id="KW-1003">Cell membrane</keyword>
<keyword evidence="10" id="KW-1185">Reference proteome</keyword>
<reference evidence="10" key="1">
    <citation type="submission" date="2014-06" db="EMBL/GenBank/DDBJ databases">
        <authorList>
            <person name="Aslett M."/>
            <person name="De Silva N."/>
        </authorList>
    </citation>
    <scope>NUCLEOTIDE SEQUENCE [LARGE SCALE GENOMIC DNA]</scope>
    <source>
        <strain evidence="10">Bond</strain>
    </source>
</reference>
<keyword evidence="5" id="KW-0472">Membrane</keyword>
<sequence>MAKYIGAPLAICAIILQFIGFIDALEYDFRNLMSSLDANPLVAFHINMDHIGIATLACPRHVNGTEYVWHPQPTADHGASLKTYVIEDGKFHSVPFSKVVVTEVQRSYAWKVSNDSQTELHIDVVDDHIYAITEGRLAFICGPRDLVLSGALQGQLARLREIYEREDHLSNPTTLLVDQISEPGRSIGVAYLHRGLKHKLLQGCGSRPSKLFAPDNDVAVDPVTGTRSCVVDPMSTLRTGFVCQGRIEPDDCMRYLLNRTGRVVTAPTPHLYRNLNNRGKWVVARYFNDVALPRFNGECRCIDPVTGHVKARMEIRWKTEYVCDIASMIARNRVKPISGPWCSVMLHPGATLTIKLPKQTVKSTAIGDEYIEDVDDIDEDALRVPYSQLPSTHAYESEFKPDTKLTLRQIQTIYDVDLYDEIVANKAFTCDVIEVDVSQKERGEVKLKYRMDRPLALRSGHNSFLYHWTVISRNEYIIEKIRAVVNVSFAPTYRYNIIGCDRWRPSMFDPEKDIGSHTIRDMRNGMALTSEWLLNVVSGEEQAGIRCGPNEELLPNNCESTGYDLSSNQIAPFPTAVRNATLYPVRGFQVLAMSFQNVPVSHACSCVDEHGHETSRLILRSNRSEEYTYTVRREEAYQRLLPYSLLPWSEVEYLHYHHAYIQSVILHNTPQIPIKLQSGTEIFMRCVMDEASYDDGNNANALPIWLPYYIRFNHYKADTTTEGPMLIPMPNEDRIAGTKGGLDIFMPEYTDEYSDLIIKSNSGAILVSRDPDYSEYVPMTFVCGKELSESDFDQINDGAHGATLPHALAPLEEYTWNVVQIDVEMTDPYIQGCGITDSRDKLFKPETPKIYNSEGKAIGCKIDLQTAGEAAFYCPVPYVLDPPSCFNQVYVEDEVKNLSDISQSLVASHSNHFVILRFDSDSVGPGEGLRKTPPLECRCVTTKGIVLSRIHVESYYSEC</sequence>
<evidence type="ECO:0000256" key="6">
    <source>
        <dbReference type="ARBA" id="ARBA00023157"/>
    </source>
</evidence>
<dbReference type="PROSITE" id="PS51701">
    <property type="entry name" value="6_CYS"/>
    <property type="match status" value="1"/>
</dbReference>
<dbReference type="GeneID" id="24563486"/>
<dbReference type="Proteomes" id="UP000033188">
    <property type="component" value="Chromosome 2"/>
</dbReference>
<dbReference type="RefSeq" id="XP_012767131.1">
    <property type="nucleotide sequence ID" value="XM_012911677.1"/>
</dbReference>
<evidence type="ECO:0000256" key="5">
    <source>
        <dbReference type="ARBA" id="ARBA00023136"/>
    </source>
</evidence>
<proteinExistence type="predicted"/>
<dbReference type="KEGG" id="bbig:BBBOND_0201020"/>
<keyword evidence="7" id="KW-0325">Glycoprotein</keyword>
<dbReference type="InterPro" id="IPR038160">
    <property type="entry name" value="6_CYS_dom_sf"/>
</dbReference>
<name>A0A061DB40_BABBI</name>
<dbReference type="EMBL" id="LK391708">
    <property type="protein sequence ID" value="CDR94945.1"/>
    <property type="molecule type" value="Genomic_DNA"/>
</dbReference>